<dbReference type="EMBL" id="JADWDC010000074">
    <property type="protein sequence ID" value="MCC0179258.1"/>
    <property type="molecule type" value="Genomic_DNA"/>
</dbReference>
<keyword evidence="1 2" id="KW-0238">DNA-binding</keyword>
<name>A0A964BVY8_9CYAN</name>
<dbReference type="PROSITE" id="PS50006">
    <property type="entry name" value="FHA_DOMAIN"/>
    <property type="match status" value="1"/>
</dbReference>
<dbReference type="CDD" id="cd00383">
    <property type="entry name" value="trans_reg_C"/>
    <property type="match status" value="1"/>
</dbReference>
<evidence type="ECO:0000259" key="4">
    <source>
        <dbReference type="PROSITE" id="PS51755"/>
    </source>
</evidence>
<dbReference type="InterPro" id="IPR008984">
    <property type="entry name" value="SMAD_FHA_dom_sf"/>
</dbReference>
<feature type="domain" description="FHA" evidence="3">
    <location>
        <begin position="35"/>
        <end position="86"/>
    </location>
</feature>
<dbReference type="InterPro" id="IPR036388">
    <property type="entry name" value="WH-like_DNA-bd_sf"/>
</dbReference>
<dbReference type="Proteomes" id="UP000729733">
    <property type="component" value="Unassembled WGS sequence"/>
</dbReference>
<dbReference type="InterPro" id="IPR000253">
    <property type="entry name" value="FHA_dom"/>
</dbReference>
<dbReference type="PROSITE" id="PS51755">
    <property type="entry name" value="OMPR_PHOB"/>
    <property type="match status" value="1"/>
</dbReference>
<reference evidence="5" key="1">
    <citation type="journal article" date="2021" name="Antonie Van Leeuwenhoek">
        <title>Draft genome and description of Waterburya agarophytonicola gen. nov. sp. nov. (Pleurocapsales, Cyanobacteria): a seaweed symbiont.</title>
        <authorList>
            <person name="Bonthond G."/>
            <person name="Shalygin S."/>
            <person name="Bayer T."/>
            <person name="Weinberger F."/>
        </authorList>
    </citation>
    <scope>NUCLEOTIDE SEQUENCE</scope>
    <source>
        <strain evidence="5">KI4</strain>
    </source>
</reference>
<evidence type="ECO:0000313" key="6">
    <source>
        <dbReference type="Proteomes" id="UP000729733"/>
    </source>
</evidence>
<keyword evidence="6" id="KW-1185">Reference proteome</keyword>
<organism evidence="5 6">
    <name type="scientific">Waterburya agarophytonicola KI4</name>
    <dbReference type="NCBI Taxonomy" id="2874699"/>
    <lineage>
        <taxon>Bacteria</taxon>
        <taxon>Bacillati</taxon>
        <taxon>Cyanobacteriota</taxon>
        <taxon>Cyanophyceae</taxon>
        <taxon>Pleurocapsales</taxon>
        <taxon>Hyellaceae</taxon>
        <taxon>Waterburya</taxon>
        <taxon>Waterburya agarophytonicola</taxon>
    </lineage>
</organism>
<dbReference type="GO" id="GO:0000160">
    <property type="term" value="P:phosphorelay signal transduction system"/>
    <property type="evidence" value="ECO:0007669"/>
    <property type="project" value="InterPro"/>
</dbReference>
<protein>
    <submittedName>
        <fullName evidence="5">FHA domain-containing protein</fullName>
    </submittedName>
</protein>
<feature type="DNA-binding region" description="OmpR/PhoB-type" evidence="2">
    <location>
        <begin position="131"/>
        <end position="243"/>
    </location>
</feature>
<dbReference type="Pfam" id="PF00486">
    <property type="entry name" value="Trans_reg_C"/>
    <property type="match status" value="1"/>
</dbReference>
<dbReference type="GO" id="GO:0003677">
    <property type="term" value="F:DNA binding"/>
    <property type="evidence" value="ECO:0007669"/>
    <property type="project" value="UniProtKB-UniRule"/>
</dbReference>
<evidence type="ECO:0000313" key="5">
    <source>
        <dbReference type="EMBL" id="MCC0179258.1"/>
    </source>
</evidence>
<dbReference type="SUPFAM" id="SSF49879">
    <property type="entry name" value="SMAD/FHA domain"/>
    <property type="match status" value="1"/>
</dbReference>
<evidence type="ECO:0000259" key="3">
    <source>
        <dbReference type="PROSITE" id="PS50006"/>
    </source>
</evidence>
<dbReference type="SUPFAM" id="SSF46894">
    <property type="entry name" value="C-terminal effector domain of the bipartite response regulators"/>
    <property type="match status" value="1"/>
</dbReference>
<dbReference type="InterPro" id="IPR050923">
    <property type="entry name" value="Cell_Proc_Reg/RNA_Proc"/>
</dbReference>
<dbReference type="InterPro" id="IPR001867">
    <property type="entry name" value="OmpR/PhoB-type_DNA-bd"/>
</dbReference>
<comment type="caution">
    <text evidence="5">The sequence shown here is derived from an EMBL/GenBank/DDBJ whole genome shotgun (WGS) entry which is preliminary data.</text>
</comment>
<dbReference type="SMART" id="SM00240">
    <property type="entry name" value="FHA"/>
    <property type="match status" value="1"/>
</dbReference>
<dbReference type="Pfam" id="PF00498">
    <property type="entry name" value="FHA"/>
    <property type="match status" value="1"/>
</dbReference>
<evidence type="ECO:0000256" key="2">
    <source>
        <dbReference type="PROSITE-ProRule" id="PRU01091"/>
    </source>
</evidence>
<dbReference type="Gene3D" id="1.10.10.10">
    <property type="entry name" value="Winged helix-like DNA-binding domain superfamily/Winged helix DNA-binding domain"/>
    <property type="match status" value="1"/>
</dbReference>
<accession>A0A964BVY8</accession>
<feature type="domain" description="OmpR/PhoB-type" evidence="4">
    <location>
        <begin position="131"/>
        <end position="243"/>
    </location>
</feature>
<sequence length="247" mass="28498">MTTEYPYLEVQKPDGNEYVIWLKNLFQKQHEVKQIAIGRADDNDIVLPDPNKQISRKHCALKLEVGRWWLIDEGSANGTFLQKANAEEIDVRWDGKVALVDGNTILILGNLSTNEEPIFWRFTFRDPGNTRRVVSYYPAVGLEYDLTKEKLVRVAKNRRQEILLTPQENALIGYMTQKNQDNGNKAVICRHQELIEAIWLNPFGCTKNAITRLVWGLRNKIEVDSGEPKFLQTVRGQGYRLEIRITS</sequence>
<dbReference type="CDD" id="cd00060">
    <property type="entry name" value="FHA"/>
    <property type="match status" value="1"/>
</dbReference>
<dbReference type="GO" id="GO:0006355">
    <property type="term" value="P:regulation of DNA-templated transcription"/>
    <property type="evidence" value="ECO:0007669"/>
    <property type="project" value="InterPro"/>
</dbReference>
<gene>
    <name evidence="5" type="ORF">I4641_20040</name>
</gene>
<dbReference type="Gene3D" id="2.60.200.20">
    <property type="match status" value="1"/>
</dbReference>
<dbReference type="InterPro" id="IPR016032">
    <property type="entry name" value="Sig_transdc_resp-reg_C-effctor"/>
</dbReference>
<proteinExistence type="predicted"/>
<dbReference type="PANTHER" id="PTHR23308">
    <property type="entry name" value="NUCLEAR INHIBITOR OF PROTEIN PHOSPHATASE-1"/>
    <property type="match status" value="1"/>
</dbReference>
<dbReference type="RefSeq" id="WP_229642358.1">
    <property type="nucleotide sequence ID" value="NZ_JADWDC010000074.1"/>
</dbReference>
<dbReference type="SMART" id="SM00862">
    <property type="entry name" value="Trans_reg_C"/>
    <property type="match status" value="1"/>
</dbReference>
<dbReference type="AlphaFoldDB" id="A0A964BVY8"/>
<evidence type="ECO:0000256" key="1">
    <source>
        <dbReference type="ARBA" id="ARBA00023125"/>
    </source>
</evidence>